<organism evidence="2 3">
    <name type="scientific">Desulfocucumis palustris</name>
    <dbReference type="NCBI Taxonomy" id="1898651"/>
    <lineage>
        <taxon>Bacteria</taxon>
        <taxon>Bacillati</taxon>
        <taxon>Bacillota</taxon>
        <taxon>Clostridia</taxon>
        <taxon>Eubacteriales</taxon>
        <taxon>Desulfocucumaceae</taxon>
        <taxon>Desulfocucumis</taxon>
    </lineage>
</organism>
<evidence type="ECO:0000313" key="2">
    <source>
        <dbReference type="EMBL" id="GBF34679.1"/>
    </source>
</evidence>
<keyword evidence="3" id="KW-1185">Reference proteome</keyword>
<proteinExistence type="predicted"/>
<protein>
    <submittedName>
        <fullName evidence="2">Uncharacterized protein</fullName>
    </submittedName>
</protein>
<accession>A0A2L2XE88</accession>
<evidence type="ECO:0000313" key="3">
    <source>
        <dbReference type="Proteomes" id="UP000239549"/>
    </source>
</evidence>
<keyword evidence="1" id="KW-1133">Transmembrane helix</keyword>
<dbReference type="EMBL" id="BFAV01000150">
    <property type="protein sequence ID" value="GBF34679.1"/>
    <property type="molecule type" value="Genomic_DNA"/>
</dbReference>
<dbReference type="Proteomes" id="UP000239549">
    <property type="component" value="Unassembled WGS sequence"/>
</dbReference>
<feature type="transmembrane region" description="Helical" evidence="1">
    <location>
        <begin position="6"/>
        <end position="24"/>
    </location>
</feature>
<comment type="caution">
    <text evidence="2">The sequence shown here is derived from an EMBL/GenBank/DDBJ whole genome shotgun (WGS) entry which is preliminary data.</text>
</comment>
<dbReference type="AlphaFoldDB" id="A0A2L2XE88"/>
<sequence>MGAVFIFKPVILFNFKLVLTAINYNVKNARERGFTCLKV</sequence>
<reference evidence="3" key="1">
    <citation type="submission" date="2018-02" db="EMBL/GenBank/DDBJ databases">
        <title>Genome sequence of Desulfocucumis palustris strain NAW-5.</title>
        <authorList>
            <person name="Watanabe M."/>
            <person name="Kojima H."/>
            <person name="Fukui M."/>
        </authorList>
    </citation>
    <scope>NUCLEOTIDE SEQUENCE [LARGE SCALE GENOMIC DNA]</scope>
    <source>
        <strain evidence="3">NAW-5</strain>
    </source>
</reference>
<keyword evidence="1" id="KW-0812">Transmembrane</keyword>
<name>A0A2L2XE88_9FIRM</name>
<gene>
    <name evidence="2" type="ORF">DCCM_3799</name>
</gene>
<evidence type="ECO:0000256" key="1">
    <source>
        <dbReference type="SAM" id="Phobius"/>
    </source>
</evidence>
<keyword evidence="1" id="KW-0472">Membrane</keyword>